<dbReference type="EMBL" id="KN818433">
    <property type="protein sequence ID" value="KIL56283.1"/>
    <property type="molecule type" value="Genomic_DNA"/>
</dbReference>
<dbReference type="STRING" id="946122.A0A0C2WJF9"/>
<dbReference type="OrthoDB" id="3225557at2759"/>
<feature type="domain" description="DUF6532" evidence="2">
    <location>
        <begin position="191"/>
        <end position="395"/>
    </location>
</feature>
<sequence>MSVLIYLCPQHRPKYARLSERAVLSQSPKTLILGHPEDNSFENVFDDGNAMETEYRLGHEGPSINFDDVAVTAIAKRVLAEASQRPQWAQTNVDTSRCNHRSLFSDDDGTDQESPSASLASNNKENVPPAVLAPSPSPPSPPLPPPSTPDVDNPTSTQWPSYTQLIYHQTNSGLDLGLSRQHYEVKLVVRRAINIITERVIFEDAFPSPANREVWIHCALVDAIKYVGEMSQGIARNRYQRLHARVIEESQYVSELSTMIKPRVPLLRNQIKSSAVNNAAKCYDLQNVGTDKIAGLLKDLKYIYPLSQNGTVQGYKPYENEAIVSTVREFVSHHSAIETSLHALKMLKPSVIALAATAVAAAIDEWRTGHRIVAPFTANIYDDIYNNHTALLAKIQAINEHGYSSLLRRLYYAALISRNSMSISPNTDSTLLDVANMPVDVED</sequence>
<dbReference type="InParanoid" id="A0A0C2WJF9"/>
<evidence type="ECO:0000259" key="2">
    <source>
        <dbReference type="Pfam" id="PF20149"/>
    </source>
</evidence>
<feature type="compositionally biased region" description="Pro residues" evidence="1">
    <location>
        <begin position="135"/>
        <end position="148"/>
    </location>
</feature>
<evidence type="ECO:0000256" key="1">
    <source>
        <dbReference type="SAM" id="MobiDB-lite"/>
    </source>
</evidence>
<protein>
    <recommendedName>
        <fullName evidence="2">DUF6532 domain-containing protein</fullName>
    </recommendedName>
</protein>
<evidence type="ECO:0000313" key="4">
    <source>
        <dbReference type="Proteomes" id="UP000054549"/>
    </source>
</evidence>
<dbReference type="InterPro" id="IPR045341">
    <property type="entry name" value="DUF6532"/>
</dbReference>
<organism evidence="3 4">
    <name type="scientific">Amanita muscaria (strain Koide BX008)</name>
    <dbReference type="NCBI Taxonomy" id="946122"/>
    <lineage>
        <taxon>Eukaryota</taxon>
        <taxon>Fungi</taxon>
        <taxon>Dikarya</taxon>
        <taxon>Basidiomycota</taxon>
        <taxon>Agaricomycotina</taxon>
        <taxon>Agaricomycetes</taxon>
        <taxon>Agaricomycetidae</taxon>
        <taxon>Agaricales</taxon>
        <taxon>Pluteineae</taxon>
        <taxon>Amanitaceae</taxon>
        <taxon>Amanita</taxon>
    </lineage>
</organism>
<reference evidence="3 4" key="1">
    <citation type="submission" date="2014-04" db="EMBL/GenBank/DDBJ databases">
        <title>Evolutionary Origins and Diversification of the Mycorrhizal Mutualists.</title>
        <authorList>
            <consortium name="DOE Joint Genome Institute"/>
            <consortium name="Mycorrhizal Genomics Consortium"/>
            <person name="Kohler A."/>
            <person name="Kuo A."/>
            <person name="Nagy L.G."/>
            <person name="Floudas D."/>
            <person name="Copeland A."/>
            <person name="Barry K.W."/>
            <person name="Cichocki N."/>
            <person name="Veneault-Fourrey C."/>
            <person name="LaButti K."/>
            <person name="Lindquist E.A."/>
            <person name="Lipzen A."/>
            <person name="Lundell T."/>
            <person name="Morin E."/>
            <person name="Murat C."/>
            <person name="Riley R."/>
            <person name="Ohm R."/>
            <person name="Sun H."/>
            <person name="Tunlid A."/>
            <person name="Henrissat B."/>
            <person name="Grigoriev I.V."/>
            <person name="Hibbett D.S."/>
            <person name="Martin F."/>
        </authorList>
    </citation>
    <scope>NUCLEOTIDE SEQUENCE [LARGE SCALE GENOMIC DNA]</scope>
    <source>
        <strain evidence="3 4">Koide BX008</strain>
    </source>
</reference>
<dbReference type="Pfam" id="PF20149">
    <property type="entry name" value="DUF6532"/>
    <property type="match status" value="1"/>
</dbReference>
<gene>
    <name evidence="3" type="ORF">M378DRAFT_182008</name>
</gene>
<dbReference type="AlphaFoldDB" id="A0A0C2WJF9"/>
<accession>A0A0C2WJF9</accession>
<dbReference type="HOGENOM" id="CLU_523686_0_0_1"/>
<feature type="region of interest" description="Disordered" evidence="1">
    <location>
        <begin position="81"/>
        <end position="158"/>
    </location>
</feature>
<name>A0A0C2WJF9_AMAMK</name>
<evidence type="ECO:0000313" key="3">
    <source>
        <dbReference type="EMBL" id="KIL56283.1"/>
    </source>
</evidence>
<dbReference type="Proteomes" id="UP000054549">
    <property type="component" value="Unassembled WGS sequence"/>
</dbReference>
<proteinExistence type="predicted"/>
<feature type="compositionally biased region" description="Polar residues" evidence="1">
    <location>
        <begin position="84"/>
        <end position="96"/>
    </location>
</feature>
<keyword evidence="4" id="KW-1185">Reference proteome</keyword>
<feature type="compositionally biased region" description="Polar residues" evidence="1">
    <location>
        <begin position="112"/>
        <end position="125"/>
    </location>
</feature>